<gene>
    <name evidence="1" type="ORF">HWQ67_10930</name>
</gene>
<name>A0ABS6S0J4_9BACT</name>
<proteinExistence type="predicted"/>
<dbReference type="Proteomes" id="UP001196980">
    <property type="component" value="Unassembled WGS sequence"/>
</dbReference>
<protein>
    <submittedName>
        <fullName evidence="1">Uncharacterized protein</fullName>
    </submittedName>
</protein>
<evidence type="ECO:0000313" key="2">
    <source>
        <dbReference type="Proteomes" id="UP001196980"/>
    </source>
</evidence>
<dbReference type="RefSeq" id="WP_218252722.1">
    <property type="nucleotide sequence ID" value="NZ_JABXWD010000195.1"/>
</dbReference>
<evidence type="ECO:0000313" key="1">
    <source>
        <dbReference type="EMBL" id="MBV6342100.1"/>
    </source>
</evidence>
<organism evidence="1 2">
    <name type="scientific">Candidatus Magnetobacterium casense</name>
    <dbReference type="NCBI Taxonomy" id="1455061"/>
    <lineage>
        <taxon>Bacteria</taxon>
        <taxon>Pseudomonadati</taxon>
        <taxon>Nitrospirota</taxon>
        <taxon>Thermodesulfovibrionia</taxon>
        <taxon>Thermodesulfovibrionales</taxon>
        <taxon>Candidatus Magnetobacteriaceae</taxon>
        <taxon>Candidatus Magnetobacterium</taxon>
    </lineage>
</organism>
<dbReference type="EMBL" id="JABXWD010000195">
    <property type="protein sequence ID" value="MBV6342100.1"/>
    <property type="molecule type" value="Genomic_DNA"/>
</dbReference>
<keyword evidence="2" id="KW-1185">Reference proteome</keyword>
<sequence>MEKVIVSAKTDNASSDAAGICTVDIPSSEQWLYDNKDALESVKAGQGQSSLWQRAIGGQ</sequence>
<reference evidence="1 2" key="1">
    <citation type="journal article" date="2020" name="J Geophys Res Biogeosci">
        <title>Magnetotaxis as an Adaptation to Enable Bacterial Shuttling of Microbial Sulfur and Sulfur Cycling Across Aquatic Oxic#Anoxic Interfaces.</title>
        <authorList>
            <person name="Li J."/>
            <person name="Liu P."/>
            <person name="Wang J."/>
            <person name="Roberts A.P."/>
            <person name="Pan Y."/>
        </authorList>
    </citation>
    <scope>NUCLEOTIDE SEQUENCE [LARGE SCALE GENOMIC DNA]</scope>
    <source>
        <strain evidence="1 2">MYR-1_YQ</strain>
    </source>
</reference>
<accession>A0ABS6S0J4</accession>
<comment type="caution">
    <text evidence="1">The sequence shown here is derived from an EMBL/GenBank/DDBJ whole genome shotgun (WGS) entry which is preliminary data.</text>
</comment>